<evidence type="ECO:0000256" key="8">
    <source>
        <dbReference type="ARBA" id="ARBA00023004"/>
    </source>
</evidence>
<evidence type="ECO:0000256" key="1">
    <source>
        <dbReference type="ARBA" id="ARBA00004131"/>
    </source>
</evidence>
<dbReference type="Gene3D" id="3.10.120.10">
    <property type="entry name" value="Cytochrome b5-like heme/steroid binding domain"/>
    <property type="match status" value="1"/>
</dbReference>
<keyword evidence="7" id="KW-0492">Microsome</keyword>
<gene>
    <name evidence="14" type="ORF">BUALT_Bualt05G0141400</name>
</gene>
<dbReference type="PROSITE" id="PS00191">
    <property type="entry name" value="CYTOCHROME_B5_1"/>
    <property type="match status" value="1"/>
</dbReference>
<evidence type="ECO:0000256" key="3">
    <source>
        <dbReference type="ARBA" id="ARBA00022617"/>
    </source>
</evidence>
<dbReference type="InterPro" id="IPR001199">
    <property type="entry name" value="Cyt_B5-like_heme/steroid-bd"/>
</dbReference>
<organism evidence="14 15">
    <name type="scientific">Buddleja alternifolia</name>
    <dbReference type="NCBI Taxonomy" id="168488"/>
    <lineage>
        <taxon>Eukaryota</taxon>
        <taxon>Viridiplantae</taxon>
        <taxon>Streptophyta</taxon>
        <taxon>Embryophyta</taxon>
        <taxon>Tracheophyta</taxon>
        <taxon>Spermatophyta</taxon>
        <taxon>Magnoliopsida</taxon>
        <taxon>eudicotyledons</taxon>
        <taxon>Gunneridae</taxon>
        <taxon>Pentapetalae</taxon>
        <taxon>asterids</taxon>
        <taxon>lamiids</taxon>
        <taxon>Lamiales</taxon>
        <taxon>Scrophulariaceae</taxon>
        <taxon>Buddlejeae</taxon>
        <taxon>Buddleja</taxon>
    </lineage>
</organism>
<dbReference type="PANTHER" id="PTHR19359">
    <property type="entry name" value="CYTOCHROME B5"/>
    <property type="match status" value="1"/>
</dbReference>
<comment type="similarity">
    <text evidence="11 12">Belongs to the cytochrome b5 family.</text>
</comment>
<keyword evidence="4 12" id="KW-0812">Transmembrane</keyword>
<feature type="transmembrane region" description="Helical" evidence="12">
    <location>
        <begin position="110"/>
        <end position="129"/>
    </location>
</feature>
<keyword evidence="12" id="KW-1133">Transmembrane helix</keyword>
<evidence type="ECO:0000256" key="5">
    <source>
        <dbReference type="ARBA" id="ARBA00022723"/>
    </source>
</evidence>
<evidence type="ECO:0000256" key="9">
    <source>
        <dbReference type="ARBA" id="ARBA00023136"/>
    </source>
</evidence>
<dbReference type="Proteomes" id="UP000826271">
    <property type="component" value="Unassembled WGS sequence"/>
</dbReference>
<keyword evidence="3 12" id="KW-0349">Heme</keyword>
<evidence type="ECO:0000313" key="14">
    <source>
        <dbReference type="EMBL" id="KAG8383026.1"/>
    </source>
</evidence>
<evidence type="ECO:0000256" key="2">
    <source>
        <dbReference type="ARBA" id="ARBA00022448"/>
    </source>
</evidence>
<keyword evidence="8 12" id="KW-0408">Iron</keyword>
<comment type="subcellular location">
    <subcellularLocation>
        <location evidence="1">Endoplasmic reticulum membrane</location>
        <topology evidence="1">Single-pass membrane protein</topology>
        <orientation evidence="1">Cytoplasmic side</orientation>
    </subcellularLocation>
    <subcellularLocation>
        <location evidence="10">Microsome membrane</location>
        <topology evidence="10">Single-pass membrane protein</topology>
        <orientation evidence="10">Cytoplasmic side</orientation>
    </subcellularLocation>
</comment>
<evidence type="ECO:0000313" key="15">
    <source>
        <dbReference type="Proteomes" id="UP000826271"/>
    </source>
</evidence>
<dbReference type="PROSITE" id="PS50255">
    <property type="entry name" value="CYTOCHROME_B5_2"/>
    <property type="match status" value="1"/>
</dbReference>
<evidence type="ECO:0000259" key="13">
    <source>
        <dbReference type="PROSITE" id="PS50255"/>
    </source>
</evidence>
<dbReference type="GO" id="GO:0046872">
    <property type="term" value="F:metal ion binding"/>
    <property type="evidence" value="ECO:0007669"/>
    <property type="project" value="UniProtKB-UniRule"/>
</dbReference>
<evidence type="ECO:0000256" key="10">
    <source>
        <dbReference type="ARBA" id="ARBA00037877"/>
    </source>
</evidence>
<keyword evidence="9 12" id="KW-0472">Membrane</keyword>
<dbReference type="InterPro" id="IPR036400">
    <property type="entry name" value="Cyt_B5-like_heme/steroid_sf"/>
</dbReference>
<dbReference type="PANTHER" id="PTHR19359:SF25">
    <property type="entry name" value="CYTOCHROME B5 HEME-BINDING DOMAIN-CONTAINING PROTEIN"/>
    <property type="match status" value="1"/>
</dbReference>
<protein>
    <recommendedName>
        <fullName evidence="13">Cytochrome b5 heme-binding domain-containing protein</fullName>
    </recommendedName>
</protein>
<sequence>MPTLTKLYSMEEASQHNTTDDCWVVIDGKVYDVSSYLDEHPGGDDVFLRTTGKDATDEFEDAGHSKSARELMEKFCIGELDELPPAIPELEIVSKKQGLPQKVLNFTKQYWVIPVGVVGVSAILGFLYLKKK</sequence>
<dbReference type="InterPro" id="IPR018506">
    <property type="entry name" value="Cyt_B5_heme-BS"/>
</dbReference>
<evidence type="ECO:0000256" key="6">
    <source>
        <dbReference type="ARBA" id="ARBA00022824"/>
    </source>
</evidence>
<evidence type="ECO:0000256" key="11">
    <source>
        <dbReference type="ARBA" id="ARBA00038168"/>
    </source>
</evidence>
<reference evidence="14" key="1">
    <citation type="submission" date="2019-10" db="EMBL/GenBank/DDBJ databases">
        <authorList>
            <person name="Zhang R."/>
            <person name="Pan Y."/>
            <person name="Wang J."/>
            <person name="Ma R."/>
            <person name="Yu S."/>
        </authorList>
    </citation>
    <scope>NUCLEOTIDE SEQUENCE</scope>
    <source>
        <strain evidence="14">LA-IB0</strain>
        <tissue evidence="14">Leaf</tissue>
    </source>
</reference>
<dbReference type="PRINTS" id="PR00363">
    <property type="entry name" value="CYTOCHROMEB5"/>
</dbReference>
<dbReference type="SUPFAM" id="SSF55856">
    <property type="entry name" value="Cytochrome b5-like heme/steroid binding domain"/>
    <property type="match status" value="1"/>
</dbReference>
<dbReference type="InterPro" id="IPR050668">
    <property type="entry name" value="Cytochrome_b5"/>
</dbReference>
<dbReference type="SMART" id="SM01117">
    <property type="entry name" value="Cyt-b5"/>
    <property type="match status" value="1"/>
</dbReference>
<comment type="caution">
    <text evidence="14">The sequence shown here is derived from an EMBL/GenBank/DDBJ whole genome shotgun (WGS) entry which is preliminary data.</text>
</comment>
<dbReference type="AlphaFoldDB" id="A0AAV6XR15"/>
<dbReference type="EMBL" id="WHWC01000005">
    <property type="protein sequence ID" value="KAG8383026.1"/>
    <property type="molecule type" value="Genomic_DNA"/>
</dbReference>
<accession>A0AAV6XR15</accession>
<evidence type="ECO:0000256" key="7">
    <source>
        <dbReference type="ARBA" id="ARBA00022848"/>
    </source>
</evidence>
<keyword evidence="15" id="KW-1185">Reference proteome</keyword>
<dbReference type="GO" id="GO:0020037">
    <property type="term" value="F:heme binding"/>
    <property type="evidence" value="ECO:0007669"/>
    <property type="project" value="UniProtKB-UniRule"/>
</dbReference>
<feature type="domain" description="Cytochrome b5 heme-binding" evidence="13">
    <location>
        <begin position="5"/>
        <end position="81"/>
    </location>
</feature>
<name>A0AAV6XR15_9LAMI</name>
<dbReference type="Pfam" id="PF00173">
    <property type="entry name" value="Cyt-b5"/>
    <property type="match status" value="1"/>
</dbReference>
<keyword evidence="5 12" id="KW-0479">Metal-binding</keyword>
<dbReference type="FunFam" id="3.10.120.10:FF:000002">
    <property type="entry name" value="Cytochrome b5 type B"/>
    <property type="match status" value="1"/>
</dbReference>
<keyword evidence="2" id="KW-0813">Transport</keyword>
<dbReference type="GO" id="GO:0005789">
    <property type="term" value="C:endoplasmic reticulum membrane"/>
    <property type="evidence" value="ECO:0007669"/>
    <property type="project" value="UniProtKB-SubCell"/>
</dbReference>
<evidence type="ECO:0000256" key="12">
    <source>
        <dbReference type="RuleBase" id="RU362121"/>
    </source>
</evidence>
<evidence type="ECO:0000256" key="4">
    <source>
        <dbReference type="ARBA" id="ARBA00022692"/>
    </source>
</evidence>
<proteinExistence type="inferred from homology"/>
<keyword evidence="6" id="KW-0256">Endoplasmic reticulum</keyword>